<gene>
    <name evidence="1" type="ORF">F6J89_19330</name>
</gene>
<dbReference type="AlphaFoldDB" id="A0A6B3NFI9"/>
<name>A0A6B3NFI9_9CYAN</name>
<keyword evidence="1" id="KW-0560">Oxidoreductase</keyword>
<reference evidence="1" key="1">
    <citation type="submission" date="2019-11" db="EMBL/GenBank/DDBJ databases">
        <title>Genomic insights into an expanded diversity of filamentous marine cyanobacteria reveals the extraordinary biosynthetic potential of Moorea and Okeania.</title>
        <authorList>
            <person name="Ferreira Leao T."/>
            <person name="Wang M."/>
            <person name="Moss N."/>
            <person name="Da Silva R."/>
            <person name="Sanders J."/>
            <person name="Nurk S."/>
            <person name="Gurevich A."/>
            <person name="Humphrey G."/>
            <person name="Reher R."/>
            <person name="Zhu Q."/>
            <person name="Belda-Ferre P."/>
            <person name="Glukhov E."/>
            <person name="Rex R."/>
            <person name="Dorrestein P.C."/>
            <person name="Knight R."/>
            <person name="Pevzner P."/>
            <person name="Gerwick W.H."/>
            <person name="Gerwick L."/>
        </authorList>
    </citation>
    <scope>NUCLEOTIDE SEQUENCE</scope>
    <source>
        <strain evidence="1">SIO1C4</strain>
    </source>
</reference>
<dbReference type="SUPFAM" id="SSF54909">
    <property type="entry name" value="Dimeric alpha+beta barrel"/>
    <property type="match status" value="1"/>
</dbReference>
<evidence type="ECO:0000313" key="1">
    <source>
        <dbReference type="EMBL" id="NER29705.1"/>
    </source>
</evidence>
<comment type="caution">
    <text evidence="1">The sequence shown here is derived from an EMBL/GenBank/DDBJ whole genome shotgun (WGS) entry which is preliminary data.</text>
</comment>
<organism evidence="1">
    <name type="scientific">Symploca sp. SIO1C4</name>
    <dbReference type="NCBI Taxonomy" id="2607765"/>
    <lineage>
        <taxon>Bacteria</taxon>
        <taxon>Bacillati</taxon>
        <taxon>Cyanobacteriota</taxon>
        <taxon>Cyanophyceae</taxon>
        <taxon>Coleofasciculales</taxon>
        <taxon>Coleofasciculaceae</taxon>
        <taxon>Symploca</taxon>
    </lineage>
</organism>
<keyword evidence="1" id="KW-0503">Monooxygenase</keyword>
<dbReference type="EMBL" id="JAAHFQ010000416">
    <property type="protein sequence ID" value="NER29705.1"/>
    <property type="molecule type" value="Genomic_DNA"/>
</dbReference>
<proteinExistence type="predicted"/>
<dbReference type="GO" id="GO:0004497">
    <property type="term" value="F:monooxygenase activity"/>
    <property type="evidence" value="ECO:0007669"/>
    <property type="project" value="UniProtKB-KW"/>
</dbReference>
<accession>A0A6B3NFI9</accession>
<protein>
    <submittedName>
        <fullName evidence="1">Antibiotic biosynthesis monooxygenase</fullName>
    </submittedName>
</protein>
<sequence>MTEFLDFLKHKFAYVAIGEFKPGKFDEAKQLFEKAVSTYDHGFKGAYLLQEPGTDKGVALILWENIEDMEENQNEAYQAILNQMSHLFAKTPNTSFYEVCSEIQGLDEE</sequence>
<dbReference type="Gene3D" id="3.30.70.100">
    <property type="match status" value="1"/>
</dbReference>
<dbReference type="InterPro" id="IPR011008">
    <property type="entry name" value="Dimeric_a/b-barrel"/>
</dbReference>